<evidence type="ECO:0000313" key="2">
    <source>
        <dbReference type="EMBL" id="OQR76219.1"/>
    </source>
</evidence>
<gene>
    <name evidence="2" type="ORF">BIW11_07923</name>
</gene>
<feature type="compositionally biased region" description="Polar residues" evidence="1">
    <location>
        <begin position="66"/>
        <end position="82"/>
    </location>
</feature>
<dbReference type="Proteomes" id="UP000192247">
    <property type="component" value="Unassembled WGS sequence"/>
</dbReference>
<name>A0A1V9XRV4_9ACAR</name>
<keyword evidence="3" id="KW-1185">Reference proteome</keyword>
<feature type="region of interest" description="Disordered" evidence="1">
    <location>
        <begin position="47"/>
        <end position="82"/>
    </location>
</feature>
<accession>A0A1V9XRV4</accession>
<evidence type="ECO:0000313" key="3">
    <source>
        <dbReference type="Proteomes" id="UP000192247"/>
    </source>
</evidence>
<reference evidence="2 3" key="1">
    <citation type="journal article" date="2017" name="Gigascience">
        <title>Draft genome of the honey bee ectoparasitic mite, Tropilaelaps mercedesae, is shaped by the parasitic life history.</title>
        <authorList>
            <person name="Dong X."/>
            <person name="Armstrong S.D."/>
            <person name="Xia D."/>
            <person name="Makepeace B.L."/>
            <person name="Darby A.C."/>
            <person name="Kadowaki T."/>
        </authorList>
    </citation>
    <scope>NUCLEOTIDE SEQUENCE [LARGE SCALE GENOMIC DNA]</scope>
    <source>
        <strain evidence="2">Wuxi-XJTLU</strain>
    </source>
</reference>
<proteinExistence type="predicted"/>
<evidence type="ECO:0000256" key="1">
    <source>
        <dbReference type="SAM" id="MobiDB-lite"/>
    </source>
</evidence>
<dbReference type="AlphaFoldDB" id="A0A1V9XRV4"/>
<comment type="caution">
    <text evidence="2">The sequence shown here is derived from an EMBL/GenBank/DDBJ whole genome shotgun (WGS) entry which is preliminary data.</text>
</comment>
<sequence>MIAKTQLSFRKFVAKRFSSSDLSGDLDPDFASGVAGVVQQPVYGANAEQYGVGPTPSAQPPGVPSAPQTPLTIAGQPSQQVS</sequence>
<dbReference type="InParanoid" id="A0A1V9XRV4"/>
<organism evidence="2 3">
    <name type="scientific">Tropilaelaps mercedesae</name>
    <dbReference type="NCBI Taxonomy" id="418985"/>
    <lineage>
        <taxon>Eukaryota</taxon>
        <taxon>Metazoa</taxon>
        <taxon>Ecdysozoa</taxon>
        <taxon>Arthropoda</taxon>
        <taxon>Chelicerata</taxon>
        <taxon>Arachnida</taxon>
        <taxon>Acari</taxon>
        <taxon>Parasitiformes</taxon>
        <taxon>Mesostigmata</taxon>
        <taxon>Gamasina</taxon>
        <taxon>Dermanyssoidea</taxon>
        <taxon>Laelapidae</taxon>
        <taxon>Tropilaelaps</taxon>
    </lineage>
</organism>
<protein>
    <submittedName>
        <fullName evidence="2">Synapsin-like</fullName>
    </submittedName>
</protein>
<dbReference type="EMBL" id="MNPL01005140">
    <property type="protein sequence ID" value="OQR76219.1"/>
    <property type="molecule type" value="Genomic_DNA"/>
</dbReference>